<evidence type="ECO:0000313" key="5">
    <source>
        <dbReference type="EMBL" id="ASG20548.1"/>
    </source>
</evidence>
<reference evidence="5 6" key="1">
    <citation type="submission" date="2017-06" db="EMBL/GenBank/DDBJ databases">
        <title>Complete genome sequence of Nitrospirillum amazonense strain CBAmC, an endophytic nitrogen-fixing and plant growth-promoting bacterium, isolated from sugarcane.</title>
        <authorList>
            <person name="Schwab S."/>
            <person name="dos Santos Teixeira K.R."/>
            <person name="Simoes Araujo J.L."/>
            <person name="Soares Vidal M."/>
            <person name="Borges de Freitas H.R."/>
            <person name="Rivello Crivelaro A.L."/>
            <person name="Bueno de Camargo Nunes A."/>
            <person name="dos Santos C.M."/>
            <person name="Palmeira da Silva Rosa D."/>
            <person name="da Silva Padilha D."/>
            <person name="da Silva E."/>
            <person name="Araujo Terra L."/>
            <person name="Soares Mendes V."/>
            <person name="Farinelli L."/>
            <person name="Magalhaes Cruz L."/>
            <person name="Baldani J.I."/>
        </authorList>
    </citation>
    <scope>NUCLEOTIDE SEQUENCE [LARGE SCALE GENOMIC DNA]</scope>
    <source>
        <strain evidence="5 6">CBAmC</strain>
    </source>
</reference>
<dbReference type="InterPro" id="IPR007055">
    <property type="entry name" value="BON_dom"/>
</dbReference>
<evidence type="ECO:0000259" key="3">
    <source>
        <dbReference type="PROSITE" id="PS50914"/>
    </source>
</evidence>
<dbReference type="Proteomes" id="UP000197153">
    <property type="component" value="Chromosome 1"/>
</dbReference>
<evidence type="ECO:0000259" key="4">
    <source>
        <dbReference type="PROSITE" id="PS51371"/>
    </source>
</evidence>
<dbReference type="Pfam" id="PF00571">
    <property type="entry name" value="CBS"/>
    <property type="match status" value="2"/>
</dbReference>
<evidence type="ECO:0008006" key="7">
    <source>
        <dbReference type="Google" id="ProtNLM"/>
    </source>
</evidence>
<evidence type="ECO:0000256" key="1">
    <source>
        <dbReference type="ARBA" id="ARBA00023122"/>
    </source>
</evidence>
<dbReference type="InterPro" id="IPR014004">
    <property type="entry name" value="Transpt-assoc_nodulatn_dom_bac"/>
</dbReference>
<dbReference type="InterPro" id="IPR051257">
    <property type="entry name" value="Diverse_CBS-Domain"/>
</dbReference>
<dbReference type="PIRSF" id="PIRSF036990">
    <property type="entry name" value="UCP036990_CBS_BON"/>
    <property type="match status" value="1"/>
</dbReference>
<dbReference type="PANTHER" id="PTHR43080:SF26">
    <property type="entry name" value="REGULATORY PROTEIN"/>
    <property type="match status" value="1"/>
</dbReference>
<evidence type="ECO:0000256" key="2">
    <source>
        <dbReference type="PROSITE-ProRule" id="PRU00703"/>
    </source>
</evidence>
<dbReference type="SMART" id="SM00749">
    <property type="entry name" value="BON"/>
    <property type="match status" value="1"/>
</dbReference>
<dbReference type="KEGG" id="nao:Y958_06785"/>
<evidence type="ECO:0000313" key="6">
    <source>
        <dbReference type="Proteomes" id="UP000197153"/>
    </source>
</evidence>
<protein>
    <recommendedName>
        <fullName evidence="7">Histidine kinase</fullName>
    </recommendedName>
</protein>
<dbReference type="CDD" id="cd04586">
    <property type="entry name" value="CBS_pair_BON_assoc"/>
    <property type="match status" value="1"/>
</dbReference>
<accession>A0A248JR42</accession>
<dbReference type="Gene3D" id="3.10.580.10">
    <property type="entry name" value="CBS-domain"/>
    <property type="match status" value="1"/>
</dbReference>
<dbReference type="InterPro" id="IPR046342">
    <property type="entry name" value="CBS_dom_sf"/>
</dbReference>
<dbReference type="PROSITE" id="PS51371">
    <property type="entry name" value="CBS"/>
    <property type="match status" value="2"/>
</dbReference>
<dbReference type="PROSITE" id="PS50914">
    <property type="entry name" value="BON"/>
    <property type="match status" value="1"/>
</dbReference>
<dbReference type="PANTHER" id="PTHR43080">
    <property type="entry name" value="CBS DOMAIN-CONTAINING PROTEIN CBSX3, MITOCHONDRIAL"/>
    <property type="match status" value="1"/>
</dbReference>
<dbReference type="SUPFAM" id="SSF54631">
    <property type="entry name" value="CBS-domain pair"/>
    <property type="match status" value="1"/>
</dbReference>
<gene>
    <name evidence="5" type="ORF">Y958_06785</name>
</gene>
<feature type="domain" description="BON" evidence="3">
    <location>
        <begin position="191"/>
        <end position="259"/>
    </location>
</feature>
<keyword evidence="6" id="KW-1185">Reference proteome</keyword>
<proteinExistence type="predicted"/>
<dbReference type="Pfam" id="PF04972">
    <property type="entry name" value="BON"/>
    <property type="match status" value="1"/>
</dbReference>
<dbReference type="SMART" id="SM00116">
    <property type="entry name" value="CBS"/>
    <property type="match status" value="2"/>
</dbReference>
<sequence>MMAPSQPEDAVMTAPAPTLEIFKPTAVRQIMTPGVLTVRPDTPLVDALRLMVRNRISGLPVVEDDVAADGGGCRVVGVLTEGDLMRRAETGTEVHDRWWQRMFTTPGDQADQYSKMHGRRVAEVMTRDVLTVEVDDDIATAVALMDGRKVKRLPVLAHGHLAGVISRADVVRALLHTFDLATPPGEEPPLLDAEIRYRLLMELADKRWWADSRVDVVVENGVVTLTGAVYDARVAQAFRVVAENGPGVREVRDHLVVAEGLPGWAGVDNAFVA</sequence>
<dbReference type="InterPro" id="IPR000644">
    <property type="entry name" value="CBS_dom"/>
</dbReference>
<dbReference type="InterPro" id="IPR017080">
    <property type="entry name" value="UCP036990_CBS_BON"/>
</dbReference>
<dbReference type="AlphaFoldDB" id="A0A248JR42"/>
<name>A0A248JR42_9PROT</name>
<keyword evidence="1 2" id="KW-0129">CBS domain</keyword>
<feature type="domain" description="CBS" evidence="4">
    <location>
        <begin position="125"/>
        <end position="180"/>
    </location>
</feature>
<dbReference type="Gene3D" id="3.30.1340.30">
    <property type="match status" value="1"/>
</dbReference>
<feature type="domain" description="CBS" evidence="4">
    <location>
        <begin position="31"/>
        <end position="94"/>
    </location>
</feature>
<dbReference type="EMBL" id="CP022110">
    <property type="protein sequence ID" value="ASG20548.1"/>
    <property type="molecule type" value="Genomic_DNA"/>
</dbReference>
<organism evidence="5 6">
    <name type="scientific">Nitrospirillum viridazoti CBAmc</name>
    <dbReference type="NCBI Taxonomy" id="1441467"/>
    <lineage>
        <taxon>Bacteria</taxon>
        <taxon>Pseudomonadati</taxon>
        <taxon>Pseudomonadota</taxon>
        <taxon>Alphaproteobacteria</taxon>
        <taxon>Rhodospirillales</taxon>
        <taxon>Azospirillaceae</taxon>
        <taxon>Nitrospirillum</taxon>
        <taxon>Nitrospirillum viridazoti</taxon>
    </lineage>
</organism>